<sequence length="2689" mass="277111">MNRSLPRRSLSAVLSAGLLAGGLLAVPAAAADPEPPTPLPTTTVLSPIPDAVVDEGLTLSATVGTGGQGVPTGTVEFRPADDLDGDPVASAPLVDDGVGSTDDAVATSVGDVTVGRVGTPSYVATYVPDAATWEGSESDPVQVTVTGLPVTVTVTLDRVEAAVGDTVTATVTSTASDGAVAADPSSSTIAFGSDAASAWGAGVTSPSVTATVAGTHQVTVDVAPADPTRYADPAAQSATVKVGVPTTTTFDPIPPASPDAGGSLTLTAVVATQGAGRPAGTVVFSKVDGSTVTDLGSPAAVALGPVAGNADRATASRTIPAPASDAVSYRARFVPTDTAAHAASVSTDHAVTPQKRTVTVTVVAPSAPVPRGGNATVTVTAKDGANGVAQDGSTVTVTVGDGTPQALTGVAWSADGSATISVPTAAAGRHTVSVTFVPDDTAVYALPDAQTATFEVARPTTTTLTGPSTTLVVQDDVPLQARVSSGGHGIPSGRVDLYTVDEDGDPSANPVDTEVLPTSGAGTTADSAEVSFIPEAVDGTTTYRAVFEPTDDADFATSEDDAEVTAEQAQVDVAIGVAATIPTTASTFTIRATEVGAGTPVKAASLVVKLDTTTLPASAVTWNAARTVATVTITPGTAGSHTVEATLVPDNAVRYDAPGPASRSVVAKHPQTIHASVTGPYYADGDLAVGVTDNQTAASAVSTTPLTCSASTLTVSLLAPGACQLTVTAVEDGTHLAGTTVVDFTVVKRPVGVVLDVDPGSPVYEDDVVITATATGTGKTASLPGEGTLTVTREDETEPVLTRTYHFGATPQETITLPQPEVGTYQVAVDFTPGTAALRATYEDGSDSESLVVGLGTQAVDVEDEDDHLFVGKTWIGPASGSKSGTPATLEVLPLPGDPVGAPLHCAATGTDGHDLKMLSEGSCRVRMTVAETERYAKVVLVDTFDVALRSIDLQVTAAPTDTTDTATRYREPVTIKVVATDGDADGTPGPVSGHGTVTVKSPAGTLTQRDLVLVAGTGEVTFLPTELAGHEVVVSVEEPDPVAGTATYAPLAAPATAQETFDVEKGRQPITWGPADASAPDGPYLVDETWVPSAIGGGSPHAVGLTSNTPSTCAVDGTTIRVIAAPAPATVGTPVVCTIHAHQDGNELYLDGDREATFVVTPRPVTVTLDWTADAGSAGVFGDDVTITATATDDTDDTPVPDVEATDDDPAEVSGTGVIIVDGHRFPVTFHDGVATYSWTADTVGDHLQVSAEFDPTREDVFAVAVTDRNDLKITKRHPGRLDPAEEPPTAPNIGDVWKPRAPSLGSSQPVTITAGPSAVCEVLGQPTDVGGQSIRFLSLDECAYSITQAGDHHYLAATPYDGSVEVVKVAVRLVPTPPSGAVYGDEVAVGFTATDSKKGDELAGDLDLAVTDEETGDVTHHELQAADGAFTLQFDDPLLLAGDYTVDASFEPENSEDYAPQDATTTFAVALHPQTAALAPAGQDLAATQEIHATWKPSFALTDSKEPVQLVVVASGSAAETQAEYEPGGRFHGDDSLDPVAERWVAKPLSCVVSTDRSTVTFVAEGPCRLQAVAPAVERKYAASPPAFTKVVRAERTPQSLKITPPEGQPTVGVRLRVKADARIGNPGVRAAAGRGPLTVLDPTGAEVPGSPSAKVNWYGGGQVFNFTPRKAGIYKIDAAFRSTDRFAYDWVGVDPDDHTFEVLPGPQDLRLVTAPPSSQLVGQSWVPDVAPTASGQPVDVRRKSGPCTVRAATPGDAETPATPRTVTFDGIGPCVLELHAAATADYVETTVTLPTIQMEQTAVDVTVRSGDLQVGSPATIFVTATSATDGRAVDGSGTVLLTVGGTAVPEGEVVRSAWTNGEQRLSWTPTTAAHDLKVEVDFDPATSSYTPVRNATRTLGVASGAQWVRVGTEPDTAVHVDETWKPSPSGAGAPGAAVTVTATPASVCVVDGTGDDTTISYRAAGTCTVTTSLPQRPAHVAAGVRPDWVGAQRVDVIRVAAHPSTLSLTLPPQDELLFGRQLVLRAQVVGRVGNAGTPEPVAGTVQFTYDGEVLEPDTDPDTVPPADPTRITLVDGWAEIRVTLTEEHVLDGELSYRHEFGAVFTPTADQEDYWIYEPDGIDPVAASVSLQQTEVATTTAPAALRIGQTWTTGVELPGRDLDDLVMSLRPGDETACAIDPDEHTLTVLQVTSTDQQCEIRYHAETDGQWAAAREVRQPVRIVRHPTNVTVSATNTPTAGGPLGLQAVVLSPGAEATATTTGVEARIPTGNVEFFVGDDSVGTAPTIDGRATLAVPVAPRAGNLPLKAVFVPTGGAASPYAGDDSPPTTVPVAPAPTTTGTVTILDGRLSANVSRTLQPVPPITGEVEFSYQALTAGSPWTAIGRADVTAGTAVLAAMPPATEAVRLRAEYVGDGHHLGSTGATTERLLPTITWSLTSGSSTGWNGQAVRVVYKCTPPIGVQLDGTCPPYEFTRDGRDQSVTATVKARNGGQASVTVSGINVDRTAPTVSIGGVAPGVRYRGTTPRALCRGRDALSGVASCTITRSPLGGDRYRDVAVVVDRAGNRGTARVDFEILDEWVRNAPLVQGGFQVKRGTKQRIVVRTDGPQPQLMLPDKKGRLRPSKVLRASDVTEGYVTWFVDVTVPQSVRNGRSWRIGYRLVEDRSVQEVRMRLDVVRKPAAGDRRRR</sequence>
<evidence type="ECO:0000256" key="1">
    <source>
        <dbReference type="SAM" id="MobiDB-lite"/>
    </source>
</evidence>
<feature type="signal peptide" evidence="2">
    <location>
        <begin position="1"/>
        <end position="30"/>
    </location>
</feature>
<feature type="region of interest" description="Disordered" evidence="1">
    <location>
        <begin position="1192"/>
        <end position="1213"/>
    </location>
</feature>
<dbReference type="RefSeq" id="WP_090859704.1">
    <property type="nucleotide sequence ID" value="NZ_FMZM01000011.1"/>
</dbReference>
<accession>A0A1G6XP52</accession>
<dbReference type="PROSITE" id="PS51318">
    <property type="entry name" value="TAT"/>
    <property type="match status" value="1"/>
</dbReference>
<dbReference type="GO" id="GO:0005975">
    <property type="term" value="P:carbohydrate metabolic process"/>
    <property type="evidence" value="ECO:0007669"/>
    <property type="project" value="UniProtKB-ARBA"/>
</dbReference>
<keyword evidence="2" id="KW-0732">Signal</keyword>
<dbReference type="STRING" id="1045774.SAMN05421872_11126"/>
<dbReference type="EMBL" id="FMZM01000011">
    <property type="protein sequence ID" value="SDD79999.1"/>
    <property type="molecule type" value="Genomic_DNA"/>
</dbReference>
<dbReference type="InterPro" id="IPR013783">
    <property type="entry name" value="Ig-like_fold"/>
</dbReference>
<evidence type="ECO:0000313" key="3">
    <source>
        <dbReference type="EMBL" id="SDD79999.1"/>
    </source>
</evidence>
<name>A0A1G6XP52_9ACTN</name>
<feature type="region of interest" description="Disordered" evidence="1">
    <location>
        <begin position="981"/>
        <end position="1002"/>
    </location>
</feature>
<dbReference type="OrthoDB" id="4750337at2"/>
<keyword evidence="4" id="KW-1185">Reference proteome</keyword>
<reference evidence="3 4" key="1">
    <citation type="submission" date="2016-10" db="EMBL/GenBank/DDBJ databases">
        <authorList>
            <person name="de Groot N.N."/>
        </authorList>
    </citation>
    <scope>NUCLEOTIDE SEQUENCE [LARGE SCALE GENOMIC DNA]</scope>
    <source>
        <strain evidence="3 4">CGMCC 4.6858</strain>
    </source>
</reference>
<proteinExistence type="predicted"/>
<evidence type="ECO:0000256" key="2">
    <source>
        <dbReference type="SAM" id="SignalP"/>
    </source>
</evidence>
<feature type="chain" id="PRO_5043321438" description="Ig-like domain (Group 3)" evidence="2">
    <location>
        <begin position="31"/>
        <end position="2689"/>
    </location>
</feature>
<dbReference type="Gene3D" id="2.60.40.10">
    <property type="entry name" value="Immunoglobulins"/>
    <property type="match status" value="2"/>
</dbReference>
<evidence type="ECO:0008006" key="5">
    <source>
        <dbReference type="Google" id="ProtNLM"/>
    </source>
</evidence>
<organism evidence="3 4">
    <name type="scientific">Nocardioides lianchengensis</name>
    <dbReference type="NCBI Taxonomy" id="1045774"/>
    <lineage>
        <taxon>Bacteria</taxon>
        <taxon>Bacillati</taxon>
        <taxon>Actinomycetota</taxon>
        <taxon>Actinomycetes</taxon>
        <taxon>Propionibacteriales</taxon>
        <taxon>Nocardioidaceae</taxon>
        <taxon>Nocardioides</taxon>
    </lineage>
</organism>
<protein>
    <recommendedName>
        <fullName evidence="5">Ig-like domain (Group 3)</fullName>
    </recommendedName>
</protein>
<dbReference type="InterPro" id="IPR006311">
    <property type="entry name" value="TAT_signal"/>
</dbReference>
<gene>
    <name evidence="3" type="ORF">SAMN05421872_11126</name>
</gene>
<feature type="compositionally biased region" description="Acidic residues" evidence="1">
    <location>
        <begin position="1194"/>
        <end position="1212"/>
    </location>
</feature>
<feature type="region of interest" description="Disordered" evidence="1">
    <location>
        <begin position="1277"/>
        <end position="1298"/>
    </location>
</feature>
<dbReference type="Proteomes" id="UP000199034">
    <property type="component" value="Unassembled WGS sequence"/>
</dbReference>
<evidence type="ECO:0000313" key="4">
    <source>
        <dbReference type="Proteomes" id="UP000199034"/>
    </source>
</evidence>